<dbReference type="Proteomes" id="UP000525078">
    <property type="component" value="Unassembled WGS sequence"/>
</dbReference>
<dbReference type="NCBIfam" id="TIGR00756">
    <property type="entry name" value="PPR"/>
    <property type="match status" value="2"/>
</dbReference>
<comment type="similarity">
    <text evidence="1">Belongs to the PPR family. PCMP-H subfamily.</text>
</comment>
<dbReference type="PANTHER" id="PTHR48163">
    <property type="entry name" value="BNAC02G25670D PROTEIN"/>
    <property type="match status" value="1"/>
</dbReference>
<dbReference type="FunFam" id="1.25.40.10:FF:001104">
    <property type="entry name" value="Uncharacterized protein"/>
    <property type="match status" value="1"/>
</dbReference>
<dbReference type="PROSITE" id="PS51375">
    <property type="entry name" value="PPR"/>
    <property type="match status" value="2"/>
</dbReference>
<keyword evidence="5" id="KW-0175">Coiled coil</keyword>
<dbReference type="Pfam" id="PF14432">
    <property type="entry name" value="DYW_deaminase"/>
    <property type="match status" value="1"/>
</dbReference>
<dbReference type="Pfam" id="PF13041">
    <property type="entry name" value="PPR_2"/>
    <property type="match status" value="1"/>
</dbReference>
<evidence type="ECO:0000313" key="7">
    <source>
        <dbReference type="EMBL" id="KAF4387925.1"/>
    </source>
</evidence>
<dbReference type="FunFam" id="1.25.40.10:FF:000462">
    <property type="entry name" value="Pentatricopeptide repeat-containing protein, chloroplastic"/>
    <property type="match status" value="1"/>
</dbReference>
<dbReference type="InterPro" id="IPR011990">
    <property type="entry name" value="TPR-like_helical_dom_sf"/>
</dbReference>
<evidence type="ECO:0000256" key="1">
    <source>
        <dbReference type="ARBA" id="ARBA00006643"/>
    </source>
</evidence>
<sequence>MFVFPASQTLQPPFFPTHFNYLAPHNCQKLPICSLSLQHSVSTAKHSGDKNKLIQSLCKQGNLKQALQLLPHEPNPTQLTYELLIFSCIRRNSLSDGLVVYRHLLDDGSDQDPFLATKLINMYSELDSIDTARQVFDNTKKRTIYVWNAIFRALTLAGYGIEVFDLYRQMNWSGTRSDRFTYTYILKACVASECSVSLLQRGKEIHGHILRHGFESYVHIMTTLVDVYARFGCVSYASYVFGEMSTRNVVTWSAMIACYVKNERPFEALELFREMIAETGDSFPNSVTMVSILQACGALAALEQGKLIHGYILRRGLDSIMPVMSTLLSMYARCGKLELGQHVFNQMDKRDIVSWNSLISSYGIHGHGQKAIQVFKDMISHGVSPNHISFISVLGACSHAGLVMEGKKLFDSMVREHGMYPSMEHYACLVDLLGRANLLDEAAKVIEDMRIEPGPKVWGALLGSCKIHCNVELAERACKRLFELEPRNAGNYVLLADIYAEAGMWDEVKRVKRLSEVRKLQKVPGCCWVEVKKKVYSFMSVDEFNPQSELVHALLVNLSSEVKEMGYVPQTQIVLYDLEEEEKERILLGHSEKLAVAFGLINTNSNRETIRISKNLRLCEDCHSFTKIISKFADREIVVRDVNRFHHFRDGACSCGDYWYRIRLPWNHITLRLAEERYIFVLFLEIVRILLEEIRQKRAAERLSKTSSGPDLSKVSNSNDVISMRKSESGNRISESDIGGLVAQIKYLEKRNTELEEQNKKLISTLQTTEADNDTLQKRLNDLEQNTVPSLRKALKSVAMEKDAAVVAREDFSAQLRTLKKRLKEAEEEQYRAEEDAAALRAELNLIQQQSMNGSLSGVTSIANPLDQIQVLEKELLNLKSELQQESHLRQQERQRLAEEQTQTSKLMLEKQELEEKLASMSKTASENSELASNKVFSLEEKEKLEKQLHDMAVVIEKLESSRQKLLVEIDSQSSEIESLFEENSTLQSSYQEAMGTAKQWENQVKDCLQQNEELRGILDELRIKQAKGFVEPLAGVNEAGSPAYAAEIISLKVSSYLTAGQVAKEQSRAENLAADVLQLSARLQQTTQAYNSLARLYQPVLRNIESSLIKMKQDGSVTVK</sequence>
<reference evidence="7 8" key="1">
    <citation type="journal article" date="2020" name="bioRxiv">
        <title>Sequence and annotation of 42 cannabis genomes reveals extensive copy number variation in cannabinoid synthesis and pathogen resistance genes.</title>
        <authorList>
            <person name="Mckernan K.J."/>
            <person name="Helbert Y."/>
            <person name="Kane L.T."/>
            <person name="Ebling H."/>
            <person name="Zhang L."/>
            <person name="Liu B."/>
            <person name="Eaton Z."/>
            <person name="Mclaughlin S."/>
            <person name="Kingan S."/>
            <person name="Baybayan P."/>
            <person name="Concepcion G."/>
            <person name="Jordan M."/>
            <person name="Riva A."/>
            <person name="Barbazuk W."/>
            <person name="Harkins T."/>
        </authorList>
    </citation>
    <scope>NUCLEOTIDE SEQUENCE [LARGE SCALE GENOMIC DNA]</scope>
    <source>
        <strain evidence="8">cv. Jamaican Lion 4</strain>
        <tissue evidence="7">Leaf</tissue>
    </source>
</reference>
<gene>
    <name evidence="7" type="ORF">F8388_005542</name>
</gene>
<keyword evidence="2" id="KW-0677">Repeat</keyword>
<evidence type="ECO:0000313" key="8">
    <source>
        <dbReference type="Proteomes" id="UP000525078"/>
    </source>
</evidence>
<dbReference type="Pfam" id="PF01535">
    <property type="entry name" value="PPR"/>
    <property type="match status" value="4"/>
</dbReference>
<accession>A0A7J6GYJ3</accession>
<evidence type="ECO:0000256" key="4">
    <source>
        <dbReference type="PROSITE-ProRule" id="PRU00708"/>
    </source>
</evidence>
<name>A0A7J6GYJ3_CANSA</name>
<protein>
    <recommendedName>
        <fullName evidence="6">DYW domain-containing protein</fullName>
    </recommendedName>
</protein>
<feature type="repeat" description="PPR" evidence="4">
    <location>
        <begin position="351"/>
        <end position="385"/>
    </location>
</feature>
<dbReference type="GO" id="GO:0008270">
    <property type="term" value="F:zinc ion binding"/>
    <property type="evidence" value="ECO:0007669"/>
    <property type="project" value="InterPro"/>
</dbReference>
<proteinExistence type="inferred from homology"/>
<feature type="domain" description="DYW" evidence="6">
    <location>
        <begin position="566"/>
        <end position="659"/>
    </location>
</feature>
<evidence type="ECO:0000256" key="5">
    <source>
        <dbReference type="SAM" id="Coils"/>
    </source>
</evidence>
<evidence type="ECO:0000256" key="2">
    <source>
        <dbReference type="ARBA" id="ARBA00022737"/>
    </source>
</evidence>
<dbReference type="InterPro" id="IPR032867">
    <property type="entry name" value="DYW_dom"/>
</dbReference>
<dbReference type="GO" id="GO:0016071">
    <property type="term" value="P:mRNA metabolic process"/>
    <property type="evidence" value="ECO:0007669"/>
    <property type="project" value="UniProtKB-ARBA"/>
</dbReference>
<feature type="coiled-coil region" evidence="5">
    <location>
        <begin position="738"/>
        <end position="1025"/>
    </location>
</feature>
<dbReference type="GO" id="GO:0010467">
    <property type="term" value="P:gene expression"/>
    <property type="evidence" value="ECO:0007669"/>
    <property type="project" value="UniProtKB-ARBA"/>
</dbReference>
<dbReference type="EMBL" id="JAATIP010000037">
    <property type="protein sequence ID" value="KAF4387925.1"/>
    <property type="molecule type" value="Genomic_DNA"/>
</dbReference>
<dbReference type="PANTHER" id="PTHR48163:SF2">
    <property type="entry name" value="EXPRESSED PROTEIN"/>
    <property type="match status" value="1"/>
</dbReference>
<keyword evidence="3" id="KW-0809">Transit peptide</keyword>
<dbReference type="AlphaFoldDB" id="A0A7J6GYJ3"/>
<dbReference type="InterPro" id="IPR002885">
    <property type="entry name" value="PPR_rpt"/>
</dbReference>
<dbReference type="SUPFAM" id="SSF48452">
    <property type="entry name" value="TPR-like"/>
    <property type="match status" value="1"/>
</dbReference>
<dbReference type="InterPro" id="IPR046848">
    <property type="entry name" value="E_motif"/>
</dbReference>
<dbReference type="Gene3D" id="1.25.40.10">
    <property type="entry name" value="Tetratricopeptide repeat domain"/>
    <property type="match status" value="3"/>
</dbReference>
<organism evidence="7 8">
    <name type="scientific">Cannabis sativa</name>
    <name type="common">Hemp</name>
    <name type="synonym">Marijuana</name>
    <dbReference type="NCBI Taxonomy" id="3483"/>
    <lineage>
        <taxon>Eukaryota</taxon>
        <taxon>Viridiplantae</taxon>
        <taxon>Streptophyta</taxon>
        <taxon>Embryophyta</taxon>
        <taxon>Tracheophyta</taxon>
        <taxon>Spermatophyta</taxon>
        <taxon>Magnoliopsida</taxon>
        <taxon>eudicotyledons</taxon>
        <taxon>Gunneridae</taxon>
        <taxon>Pentapetalae</taxon>
        <taxon>rosids</taxon>
        <taxon>fabids</taxon>
        <taxon>Rosales</taxon>
        <taxon>Cannabaceae</taxon>
        <taxon>Cannabis</taxon>
    </lineage>
</organism>
<comment type="caution">
    <text evidence="7">The sequence shown here is derived from an EMBL/GenBank/DDBJ whole genome shotgun (WGS) entry which is preliminary data.</text>
</comment>
<dbReference type="Pfam" id="PF20431">
    <property type="entry name" value="E_motif"/>
    <property type="match status" value="1"/>
</dbReference>
<evidence type="ECO:0000259" key="6">
    <source>
        <dbReference type="Pfam" id="PF14432"/>
    </source>
</evidence>
<feature type="repeat" description="PPR" evidence="4">
    <location>
        <begin position="248"/>
        <end position="278"/>
    </location>
</feature>
<evidence type="ECO:0000256" key="3">
    <source>
        <dbReference type="ARBA" id="ARBA00022946"/>
    </source>
</evidence>
<dbReference type="FunFam" id="1.25.40.10:FF:000341">
    <property type="entry name" value="Pentatricopeptide repeat-containing protein chloroplastic"/>
    <property type="match status" value="1"/>
</dbReference>